<keyword evidence="4 18" id="KW-0812">Transmembrane</keyword>
<dbReference type="InterPro" id="IPR035914">
    <property type="entry name" value="Sperma_CUB_dom_sf"/>
</dbReference>
<dbReference type="Pfam" id="PF00089">
    <property type="entry name" value="Trypsin"/>
    <property type="match status" value="1"/>
</dbReference>
<organism evidence="22 23">
    <name type="scientific">Eublepharis macularius</name>
    <name type="common">Leopard gecko</name>
    <name type="synonym">Cyrtodactylus macularius</name>
    <dbReference type="NCBI Taxonomy" id="481883"/>
    <lineage>
        <taxon>Eukaryota</taxon>
        <taxon>Metazoa</taxon>
        <taxon>Chordata</taxon>
        <taxon>Craniata</taxon>
        <taxon>Vertebrata</taxon>
        <taxon>Euteleostomi</taxon>
        <taxon>Lepidosauria</taxon>
        <taxon>Squamata</taxon>
        <taxon>Bifurcata</taxon>
        <taxon>Gekkota</taxon>
        <taxon>Eublepharidae</taxon>
        <taxon>Eublepharinae</taxon>
        <taxon>Eublepharis</taxon>
    </lineage>
</organism>
<dbReference type="FunFam" id="2.40.10.10:FF:000003">
    <property type="entry name" value="Transmembrane serine protease 3"/>
    <property type="match status" value="1"/>
</dbReference>
<dbReference type="InterPro" id="IPR036055">
    <property type="entry name" value="LDL_receptor-like_sf"/>
</dbReference>
<dbReference type="InterPro" id="IPR043504">
    <property type="entry name" value="Peptidase_S1_PA_chymotrypsin"/>
</dbReference>
<dbReference type="GeneID" id="129342093"/>
<keyword evidence="8 16" id="KW-0720">Serine protease</keyword>
<keyword evidence="22" id="KW-1185">Reference proteome</keyword>
<feature type="domain" description="CUB" evidence="19">
    <location>
        <begin position="348"/>
        <end position="455"/>
    </location>
</feature>
<feature type="domain" description="CUB" evidence="19">
    <location>
        <begin position="223"/>
        <end position="342"/>
    </location>
</feature>
<dbReference type="PROSITE" id="PS50068">
    <property type="entry name" value="LDLRA_2"/>
    <property type="match status" value="4"/>
</dbReference>
<evidence type="ECO:0000256" key="10">
    <source>
        <dbReference type="ARBA" id="ARBA00022989"/>
    </source>
</evidence>
<feature type="active site" description="Charge relay system" evidence="14">
    <location>
        <position position="665"/>
    </location>
</feature>
<dbReference type="Gene3D" id="2.40.10.10">
    <property type="entry name" value="Trypsin-like serine proteases"/>
    <property type="match status" value="2"/>
</dbReference>
<evidence type="ECO:0000256" key="14">
    <source>
        <dbReference type="PIRSR" id="PIRSR036370-1"/>
    </source>
</evidence>
<dbReference type="InterPro" id="IPR017051">
    <property type="entry name" value="Peptidase_S1A_matripase"/>
</dbReference>
<evidence type="ECO:0000256" key="17">
    <source>
        <dbReference type="SAM" id="MobiDB-lite"/>
    </source>
</evidence>
<accession>A0AA97KB67</accession>
<keyword evidence="7 16" id="KW-0378">Hydrolase</keyword>
<dbReference type="SMART" id="SM00042">
    <property type="entry name" value="CUB"/>
    <property type="match status" value="2"/>
</dbReference>
<dbReference type="InterPro" id="IPR033116">
    <property type="entry name" value="TRYPSIN_SER"/>
</dbReference>
<dbReference type="Pfam" id="PF00431">
    <property type="entry name" value="CUB"/>
    <property type="match status" value="2"/>
</dbReference>
<evidence type="ECO:0000256" key="1">
    <source>
        <dbReference type="ARBA" id="ARBA00004606"/>
    </source>
</evidence>
<proteinExistence type="inferred from homology"/>
<keyword evidence="6" id="KW-0677">Repeat</keyword>
<dbReference type="CTD" id="6768"/>
<dbReference type="PROSITE" id="PS00134">
    <property type="entry name" value="TRYPSIN_HIS"/>
    <property type="match status" value="1"/>
</dbReference>
<dbReference type="Gene3D" id="3.30.70.960">
    <property type="entry name" value="SEA domain"/>
    <property type="match status" value="1"/>
</dbReference>
<comment type="caution">
    <text evidence="15">Lacks conserved residue(s) required for the propagation of feature annotation.</text>
</comment>
<dbReference type="PROSITE" id="PS50024">
    <property type="entry name" value="SEA"/>
    <property type="match status" value="1"/>
</dbReference>
<dbReference type="PROSITE" id="PS50240">
    <property type="entry name" value="TRYPSIN_DOM"/>
    <property type="match status" value="1"/>
</dbReference>
<dbReference type="Gene3D" id="2.60.120.290">
    <property type="entry name" value="Spermadhesin, CUB domain"/>
    <property type="match status" value="2"/>
</dbReference>
<feature type="disulfide bond" evidence="15">
    <location>
        <begin position="503"/>
        <end position="521"/>
    </location>
</feature>
<dbReference type="PIRSF" id="PIRSF036370">
    <property type="entry name" value="ST14"/>
    <property type="match status" value="1"/>
</dbReference>
<comment type="similarity">
    <text evidence="2">Belongs to the peptidase S1 family. Snake venom subfamily.</text>
</comment>
<keyword evidence="3 16" id="KW-0645">Protease</keyword>
<evidence type="ECO:0000256" key="8">
    <source>
        <dbReference type="ARBA" id="ARBA00022825"/>
    </source>
</evidence>
<gene>
    <name evidence="23" type="primary">ST14</name>
</gene>
<feature type="transmembrane region" description="Helical" evidence="18">
    <location>
        <begin position="63"/>
        <end position="87"/>
    </location>
</feature>
<feature type="disulfide bond" evidence="15">
    <location>
        <begin position="596"/>
        <end position="611"/>
    </location>
</feature>
<dbReference type="InterPro" id="IPR000082">
    <property type="entry name" value="SEA_dom"/>
</dbReference>
<keyword evidence="13" id="KW-0325">Glycoprotein</keyword>
<feature type="disulfide bond" evidence="15">
    <location>
        <begin position="515"/>
        <end position="530"/>
    </location>
</feature>
<evidence type="ECO:0000259" key="19">
    <source>
        <dbReference type="PROSITE" id="PS01180"/>
    </source>
</evidence>
<dbReference type="PANTHER" id="PTHR24252">
    <property type="entry name" value="ACROSIN-RELATED"/>
    <property type="match status" value="1"/>
</dbReference>
<dbReference type="RefSeq" id="XP_054853598.1">
    <property type="nucleotide sequence ID" value="XM_054997623.1"/>
</dbReference>
<comment type="subcellular location">
    <subcellularLocation>
        <location evidence="1">Membrane</location>
        <topology evidence="1">Single-pass type II membrane protein</topology>
    </subcellularLocation>
</comment>
<dbReference type="FunFam" id="4.10.400.10:FF:000034">
    <property type="entry name" value="Low-density lipoprotein receptor-related protein 2"/>
    <property type="match status" value="1"/>
</dbReference>
<evidence type="ECO:0000259" key="20">
    <source>
        <dbReference type="PROSITE" id="PS50024"/>
    </source>
</evidence>
<dbReference type="InterPro" id="IPR018114">
    <property type="entry name" value="TRYPSIN_HIS"/>
</dbReference>
<feature type="disulfide bond" evidence="15">
    <location>
        <begin position="496"/>
        <end position="508"/>
    </location>
</feature>
<evidence type="ECO:0000256" key="18">
    <source>
        <dbReference type="SAM" id="Phobius"/>
    </source>
</evidence>
<evidence type="ECO:0000256" key="3">
    <source>
        <dbReference type="ARBA" id="ARBA00022670"/>
    </source>
</evidence>
<dbReference type="Pfam" id="PF00057">
    <property type="entry name" value="Ldl_recept_a"/>
    <property type="match status" value="4"/>
</dbReference>
<evidence type="ECO:0000256" key="4">
    <source>
        <dbReference type="ARBA" id="ARBA00022692"/>
    </source>
</evidence>
<feature type="active site" description="Charge relay system" evidence="14">
    <location>
        <position position="813"/>
    </location>
</feature>
<dbReference type="PROSITE" id="PS01180">
    <property type="entry name" value="CUB"/>
    <property type="match status" value="2"/>
</dbReference>
<feature type="disulfide bond" evidence="15">
    <location>
        <begin position="539"/>
        <end position="557"/>
    </location>
</feature>
<dbReference type="SMART" id="SM00020">
    <property type="entry name" value="Tryp_SPc"/>
    <property type="match status" value="1"/>
</dbReference>
<feature type="active site" description="Charge relay system" evidence="14">
    <location>
        <position position="719"/>
    </location>
</feature>
<dbReference type="GO" id="GO:0004252">
    <property type="term" value="F:serine-type endopeptidase activity"/>
    <property type="evidence" value="ECO:0007669"/>
    <property type="project" value="InterPro"/>
</dbReference>
<feature type="disulfide bond" evidence="15">
    <location>
        <begin position="576"/>
        <end position="588"/>
    </location>
</feature>
<dbReference type="InterPro" id="IPR001254">
    <property type="entry name" value="Trypsin_dom"/>
</dbReference>
<dbReference type="CDD" id="cd00112">
    <property type="entry name" value="LDLa"/>
    <property type="match status" value="4"/>
</dbReference>
<dbReference type="FunFam" id="4.10.400.10:FF:000117">
    <property type="entry name" value="Suppressor of tumorigenicity 14 protein homolog"/>
    <property type="match status" value="1"/>
</dbReference>
<dbReference type="Pfam" id="PF01390">
    <property type="entry name" value="SEA"/>
    <property type="match status" value="1"/>
</dbReference>
<keyword evidence="11 18" id="KW-0472">Membrane</keyword>
<evidence type="ECO:0000259" key="21">
    <source>
        <dbReference type="PROSITE" id="PS50240"/>
    </source>
</evidence>
<evidence type="ECO:0000256" key="12">
    <source>
        <dbReference type="ARBA" id="ARBA00023157"/>
    </source>
</evidence>
<feature type="domain" description="SEA" evidence="20">
    <location>
        <begin position="94"/>
        <end position="212"/>
    </location>
</feature>
<dbReference type="PRINTS" id="PR00261">
    <property type="entry name" value="LDLRECEPTOR"/>
</dbReference>
<evidence type="ECO:0000256" key="7">
    <source>
        <dbReference type="ARBA" id="ARBA00022801"/>
    </source>
</evidence>
<feature type="disulfide bond" evidence="15">
    <location>
        <begin position="479"/>
        <end position="494"/>
    </location>
</feature>
<dbReference type="AlphaFoldDB" id="A0AA97KB67"/>
<dbReference type="Gene3D" id="4.10.400.10">
    <property type="entry name" value="Low-density Lipoprotein Receptor"/>
    <property type="match status" value="4"/>
</dbReference>
<feature type="disulfide bond" evidence="15">
    <location>
        <begin position="551"/>
        <end position="566"/>
    </location>
</feature>
<dbReference type="InterPro" id="IPR023415">
    <property type="entry name" value="LDLR_class-A_CS"/>
</dbReference>
<dbReference type="KEGG" id="emc:129342093"/>
<sequence>MKDYRLSDDGNMSRYKPPSGAQPKASGLKYTSKKEDMNNLEEGVEFLPTMNAKKLEKSDPKRWMVVAAILVVCLIASLLVGFLVWHFKYRNAPVQKLYNGHLRFTGARFIDAFENSNSSEFADLAWSVKKMIIDIYKKNPDVGPFHKETVITSFSEGSIIAYYWSEFSVPKLQADTLDKAMVNIQASNQTLIQTSRNLRLQVDTIVAFSTNPDAIKASQDNRCKYALHAKEGLITSFTTPGFPNSHYPSNARCQWELRADVGSVISLTFTTMDMEPCSLGSDSVTVYDTLSPLEPHAMVKLCGSYSLSYNLTFVSSQNVMLVMLITNGEGRHPGFRAVFFQMPKMKSCGGTLRGTSGNFTTPYFPGHYPPRMNCTWNIEVPTDRNVKVRFHNFFLAEPGVSIDSCTKDYVEVNNVKHCGLKKMFVVSSNSNKVAVHFHSDLSFVDNGFFAEFLSYDSGDPCPGKFTCKTGRCIELKRRCDGWNDCTDASDELNCNCTEKQFRCNNGWCKPKFWLCDGVNDCGDMSDELHCQCPADNFKCSNGKCILKSQKCNGKDECGDGSDEGDCSSGKVVTVPCQEYTYKCRNNLCVSKKNPECDGVKDCNDNSDEENCNCGTRSFSKKSRIVGGLDAEAGEWPWQVSLHAGSEGHVCGASLISQKWLVSAAHCFNDVNVRYSDPKTWTAYMGLFSQQDRGNANVQKRGIKNIISHPNFNDFTYDYDIAVLELDNQVAFTKQVQPICLPDATHEFPAGKVIHVTGWGATVEKGVAAVILQKAEIRVINQTICESLLPGQLTPRMMCVGILEGGIDACQGDSGGPLTSIEPNGRMFLAGVVSWGVGCAQRNKPGAYTRVSQFRNWIREKTGV</sequence>
<dbReference type="FunFam" id="2.60.120.290:FF:000036">
    <property type="entry name" value="Suppressor of tumorigenicity 14 protein homolog"/>
    <property type="match status" value="1"/>
</dbReference>
<dbReference type="SUPFAM" id="SSF57424">
    <property type="entry name" value="LDL receptor-like module"/>
    <property type="match status" value="4"/>
</dbReference>
<feature type="region of interest" description="Disordered" evidence="17">
    <location>
        <begin position="1"/>
        <end position="32"/>
    </location>
</feature>
<dbReference type="SUPFAM" id="SSF49854">
    <property type="entry name" value="Spermadhesin, CUB domain"/>
    <property type="match status" value="2"/>
</dbReference>
<dbReference type="FunFam" id="4.10.400.10:FF:000119">
    <property type="entry name" value="Suppressor of tumorigenicity 14 protein homolog"/>
    <property type="match status" value="1"/>
</dbReference>
<dbReference type="CDD" id="cd00190">
    <property type="entry name" value="Tryp_SPc"/>
    <property type="match status" value="1"/>
</dbReference>
<evidence type="ECO:0000313" key="22">
    <source>
        <dbReference type="Proteomes" id="UP001190640"/>
    </source>
</evidence>
<dbReference type="SUPFAM" id="SSF82671">
    <property type="entry name" value="SEA domain"/>
    <property type="match status" value="1"/>
</dbReference>
<evidence type="ECO:0000256" key="5">
    <source>
        <dbReference type="ARBA" id="ARBA00022729"/>
    </source>
</evidence>
<feature type="disulfide bond" evidence="15">
    <location>
        <begin position="532"/>
        <end position="544"/>
    </location>
</feature>
<evidence type="ECO:0000256" key="2">
    <source>
        <dbReference type="ARBA" id="ARBA00009228"/>
    </source>
</evidence>
<evidence type="ECO:0000256" key="9">
    <source>
        <dbReference type="ARBA" id="ARBA00022968"/>
    </source>
</evidence>
<dbReference type="GO" id="GO:0016020">
    <property type="term" value="C:membrane"/>
    <property type="evidence" value="ECO:0007669"/>
    <property type="project" value="UniProtKB-SubCell"/>
</dbReference>
<evidence type="ECO:0000256" key="13">
    <source>
        <dbReference type="ARBA" id="ARBA00023180"/>
    </source>
</evidence>
<dbReference type="SUPFAM" id="SSF50494">
    <property type="entry name" value="Trypsin-like serine proteases"/>
    <property type="match status" value="1"/>
</dbReference>
<dbReference type="CDD" id="cd00041">
    <property type="entry name" value="CUB"/>
    <property type="match status" value="2"/>
</dbReference>
<feature type="domain" description="Peptidase S1" evidence="21">
    <location>
        <begin position="624"/>
        <end position="862"/>
    </location>
</feature>
<dbReference type="Proteomes" id="UP001190640">
    <property type="component" value="Chromosome 14"/>
</dbReference>
<dbReference type="PROSITE" id="PS01209">
    <property type="entry name" value="LDLRA_1"/>
    <property type="match status" value="1"/>
</dbReference>
<dbReference type="PANTHER" id="PTHR24252:SF17">
    <property type="entry name" value="SUPPRESSOR OF TUMORIGENICITY 14 PROTEIN HOMOLOG-RELATED"/>
    <property type="match status" value="1"/>
</dbReference>
<dbReference type="SMART" id="SM00192">
    <property type="entry name" value="LDLa"/>
    <property type="match status" value="4"/>
</dbReference>
<dbReference type="GO" id="GO:0006508">
    <property type="term" value="P:proteolysis"/>
    <property type="evidence" value="ECO:0007669"/>
    <property type="project" value="UniProtKB-KW"/>
</dbReference>
<keyword evidence="5" id="KW-0732">Signal</keyword>
<keyword evidence="10 18" id="KW-1133">Transmembrane helix</keyword>
<reference evidence="23" key="1">
    <citation type="submission" date="2025-08" db="UniProtKB">
        <authorList>
            <consortium name="RefSeq"/>
        </authorList>
    </citation>
    <scope>IDENTIFICATION</scope>
    <source>
        <tissue evidence="23">Blood</tissue>
    </source>
</reference>
<feature type="disulfide bond" evidence="15">
    <location>
        <begin position="467"/>
        <end position="485"/>
    </location>
</feature>
<evidence type="ECO:0000256" key="6">
    <source>
        <dbReference type="ARBA" id="ARBA00022737"/>
    </source>
</evidence>
<keyword evidence="12 15" id="KW-1015">Disulfide bond</keyword>
<evidence type="ECO:0000313" key="23">
    <source>
        <dbReference type="RefSeq" id="XP_054853598.1"/>
    </source>
</evidence>
<evidence type="ECO:0000256" key="15">
    <source>
        <dbReference type="PROSITE-ProRule" id="PRU00124"/>
    </source>
</evidence>
<dbReference type="InterPro" id="IPR036364">
    <property type="entry name" value="SEA_dom_sf"/>
</dbReference>
<name>A0AA97KB67_EUBMA</name>
<evidence type="ECO:0000256" key="16">
    <source>
        <dbReference type="RuleBase" id="RU363034"/>
    </source>
</evidence>
<keyword evidence="9" id="KW-0735">Signal-anchor</keyword>
<dbReference type="InterPro" id="IPR002172">
    <property type="entry name" value="LDrepeatLR_classA_rpt"/>
</dbReference>
<protein>
    <submittedName>
        <fullName evidence="23">Suppressor of tumorigenicity 14 protein isoform X1</fullName>
    </submittedName>
</protein>
<dbReference type="InterPro" id="IPR009003">
    <property type="entry name" value="Peptidase_S1_PA"/>
</dbReference>
<dbReference type="InterPro" id="IPR000859">
    <property type="entry name" value="CUB_dom"/>
</dbReference>
<dbReference type="PROSITE" id="PS00135">
    <property type="entry name" value="TRYPSIN_SER"/>
    <property type="match status" value="1"/>
</dbReference>
<evidence type="ECO:0000256" key="11">
    <source>
        <dbReference type="ARBA" id="ARBA00023136"/>
    </source>
</evidence>